<dbReference type="AlphaFoldDB" id="A0A5M5C1P1"/>
<comment type="caution">
    <text evidence="2">The sequence shown here is derived from an EMBL/GenBank/DDBJ whole genome shotgun (WGS) entry which is preliminary data.</text>
</comment>
<feature type="non-terminal residue" evidence="2">
    <location>
        <position position="1"/>
    </location>
</feature>
<gene>
    <name evidence="2" type="ORF">F3D71_13665</name>
</gene>
<name>A0A5M5C1P1_BACOV</name>
<reference evidence="2 3" key="1">
    <citation type="journal article" date="2019" name="Nat. Med.">
        <title>A library of human gut bacterial isolates paired with longitudinal multiomics data enables mechanistic microbiome research.</title>
        <authorList>
            <person name="Poyet M."/>
            <person name="Groussin M."/>
            <person name="Gibbons S.M."/>
            <person name="Avila-Pacheco J."/>
            <person name="Jiang X."/>
            <person name="Kearney S.M."/>
            <person name="Perrotta A.R."/>
            <person name="Berdy B."/>
            <person name="Zhao S."/>
            <person name="Lieberman T.D."/>
            <person name="Swanson P.K."/>
            <person name="Smith M."/>
            <person name="Roesemann S."/>
            <person name="Alexander J.E."/>
            <person name="Rich S.A."/>
            <person name="Livny J."/>
            <person name="Vlamakis H."/>
            <person name="Clish C."/>
            <person name="Bullock K."/>
            <person name="Deik A."/>
            <person name="Scott J."/>
            <person name="Pierce K.A."/>
            <person name="Xavier R.J."/>
            <person name="Alm E.J."/>
        </authorList>
    </citation>
    <scope>NUCLEOTIDE SEQUENCE [LARGE SCALE GENOMIC DNA]</scope>
    <source>
        <strain evidence="2 3">BIOML-A163</strain>
    </source>
</reference>
<dbReference type="Pfam" id="PF19143">
    <property type="entry name" value="Omp85_2"/>
    <property type="match status" value="1"/>
</dbReference>
<sequence length="407" mass="46906">SSLSNARTVYVTDISFSGVEVDDKKWLMKKCNLKENSDISTQQIEQALYQLRGSQSYSSASYTLKETPEGYHLNFLLQEKYERRINLGIRFDSEEIASLLVNATADLKTRIPSRLALTGRLGKRYAARIDYTLEPMQQRNFNFSYMFQYNDINIYEEGDRAYNTTYKYHLAEFGFSDVWYKNFRFGLGLRFEYYKYKDFLFKKPEISDLKVESEHFLSYFAQVQYNTYDKGRFPSKGSDFRAAYSLYTDNMAQYNEHAPFSALNASWASVIPVTRRFSIIPSIYGRILIGRDFPYPLQNAIGGDVPGFYIPQQLPFAGVTNLELMDNTIMIASIKFRQRMGAIHYLTLTGNYGLTDSNFFDILKGKQLFGISAGYGMDSIFGPLEISLGYSNQTDKGSCFVNLGYYF</sequence>
<evidence type="ECO:0000313" key="2">
    <source>
        <dbReference type="EMBL" id="KAA3951161.1"/>
    </source>
</evidence>
<dbReference type="Gene3D" id="2.40.160.50">
    <property type="entry name" value="membrane protein fhac: a member of the omp85/tpsb transporter family"/>
    <property type="match status" value="1"/>
</dbReference>
<dbReference type="InterPro" id="IPR043864">
    <property type="entry name" value="Omp85-like_dom"/>
</dbReference>
<dbReference type="EMBL" id="VWLE01000183">
    <property type="protein sequence ID" value="KAA3951161.1"/>
    <property type="molecule type" value="Genomic_DNA"/>
</dbReference>
<proteinExistence type="predicted"/>
<dbReference type="Proteomes" id="UP000323717">
    <property type="component" value="Unassembled WGS sequence"/>
</dbReference>
<feature type="domain" description="OMP85-like membrane spanning beta-barrel" evidence="1">
    <location>
        <begin position="147"/>
        <end position="407"/>
    </location>
</feature>
<evidence type="ECO:0000259" key="1">
    <source>
        <dbReference type="Pfam" id="PF19143"/>
    </source>
</evidence>
<accession>A0A5M5C1P1</accession>
<protein>
    <submittedName>
        <fullName evidence="2">Patatin</fullName>
    </submittedName>
</protein>
<evidence type="ECO:0000313" key="3">
    <source>
        <dbReference type="Proteomes" id="UP000323717"/>
    </source>
</evidence>
<organism evidence="2 3">
    <name type="scientific">Bacteroides ovatus</name>
    <dbReference type="NCBI Taxonomy" id="28116"/>
    <lineage>
        <taxon>Bacteria</taxon>
        <taxon>Pseudomonadati</taxon>
        <taxon>Bacteroidota</taxon>
        <taxon>Bacteroidia</taxon>
        <taxon>Bacteroidales</taxon>
        <taxon>Bacteroidaceae</taxon>
        <taxon>Bacteroides</taxon>
    </lineage>
</organism>